<evidence type="ECO:0000259" key="2">
    <source>
        <dbReference type="PROSITE" id="PS50056"/>
    </source>
</evidence>
<feature type="compositionally biased region" description="Basic residues" evidence="1">
    <location>
        <begin position="111"/>
        <end position="121"/>
    </location>
</feature>
<protein>
    <recommendedName>
        <fullName evidence="2">Tyrosine specific protein phosphatases domain-containing protein</fullName>
    </recommendedName>
</protein>
<sequence length="726" mass="80548">MAYCFVTQSYDMAVASASDQCFDACDVQRIREHVLMEFGLERFSHSGHFVTKLPISALLTRDASHAYVRKLTRALGAIRVPQIPGMGEAARQMQARIARLENFWKFEQKMHRKPSLPRHNHGHVDDGTTDGPTASSPGGVGRTQQKEEEQNTIPQQMKSTLPDAQFLSGGGSGWCQGDDNDNDDDDGSRYVTARLYFSTIGVQTRPRFTFDLVGRLGHPTDMKMLLGNGPNGGHIAKGMTWRSAKQQQQSPRVVRANSALLESNYVETLPELILDGEDMNRVAFVRGRRDSEINGFLGELVELNVGMVIACGYTHAHPFDNIKTYEHVNTNFAHDEETGNLVYTLMDPRCPTYQVVRDPAAAAAEGHFSEAASVSPPVLGASRDFFNYFGDDRGDDGVVWERLSPPPDDEDCWITQRRVEAEALGLSSNSFSRPRGQQQAAAASSPEMAARRRARTCHRTTFRDYTGCGPTLEVTSELVLSSDDVPAESSDEDDELLAFVSANCAATKCAANSSDDDDGDAVCFGKTLQGNRFNVYALVIRWTTQNVFGFQRRRHAHRMFVLHMETIDQSPACLSDAQVNVLLEALMLTKRRGTLKTTTTPSSSSSTSSIDASCHLPSGSNVFIHCAGGIGRTGNIAYGLMDLFLHTCPSRPEHRLAFLRQFRPGALQSPEQWLDGVLLQRAVLDALRQRVDWMVDDHHDDDEGSEARRFARRVRTKLRGAMLRHQ</sequence>
<evidence type="ECO:0000256" key="1">
    <source>
        <dbReference type="SAM" id="MobiDB-lite"/>
    </source>
</evidence>
<dbReference type="AlphaFoldDB" id="A0A830HRH8"/>
<dbReference type="GO" id="GO:0016787">
    <property type="term" value="F:hydrolase activity"/>
    <property type="evidence" value="ECO:0007669"/>
    <property type="project" value="UniProtKB-ARBA"/>
</dbReference>
<dbReference type="InterPro" id="IPR000387">
    <property type="entry name" value="Tyr_Pase_dom"/>
</dbReference>
<proteinExistence type="predicted"/>
<feature type="compositionally biased region" description="Low complexity" evidence="1">
    <location>
        <begin position="432"/>
        <end position="448"/>
    </location>
</feature>
<keyword evidence="4" id="KW-1185">Reference proteome</keyword>
<dbReference type="OrthoDB" id="10683339at2759"/>
<dbReference type="Gene3D" id="3.90.190.10">
    <property type="entry name" value="Protein tyrosine phosphatase superfamily"/>
    <property type="match status" value="1"/>
</dbReference>
<dbReference type="Proteomes" id="UP000660262">
    <property type="component" value="Unassembled WGS sequence"/>
</dbReference>
<dbReference type="PROSITE" id="PS00383">
    <property type="entry name" value="TYR_PHOSPHATASE_1"/>
    <property type="match status" value="1"/>
</dbReference>
<comment type="caution">
    <text evidence="3">The sequence shown here is derived from an EMBL/GenBank/DDBJ whole genome shotgun (WGS) entry which is preliminary data.</text>
</comment>
<dbReference type="PROSITE" id="PS50056">
    <property type="entry name" value="TYR_PHOSPHATASE_2"/>
    <property type="match status" value="1"/>
</dbReference>
<evidence type="ECO:0000313" key="4">
    <source>
        <dbReference type="Proteomes" id="UP000660262"/>
    </source>
</evidence>
<organism evidence="3 4">
    <name type="scientific">Pycnococcus provasolii</name>
    <dbReference type="NCBI Taxonomy" id="41880"/>
    <lineage>
        <taxon>Eukaryota</taxon>
        <taxon>Viridiplantae</taxon>
        <taxon>Chlorophyta</taxon>
        <taxon>Pseudoscourfieldiophyceae</taxon>
        <taxon>Pseudoscourfieldiales</taxon>
        <taxon>Pycnococcaceae</taxon>
        <taxon>Pycnococcus</taxon>
    </lineage>
</organism>
<evidence type="ECO:0000313" key="3">
    <source>
        <dbReference type="EMBL" id="GHP09295.1"/>
    </source>
</evidence>
<accession>A0A830HRH8</accession>
<feature type="domain" description="Tyrosine specific protein phosphatases" evidence="2">
    <location>
        <begin position="618"/>
        <end position="674"/>
    </location>
</feature>
<gene>
    <name evidence="3" type="ORF">PPROV_000803200</name>
</gene>
<dbReference type="SUPFAM" id="SSF52799">
    <property type="entry name" value="(Phosphotyrosine protein) phosphatases II"/>
    <property type="match status" value="1"/>
</dbReference>
<name>A0A830HRH8_9CHLO</name>
<reference evidence="3" key="1">
    <citation type="submission" date="2020-10" db="EMBL/GenBank/DDBJ databases">
        <title>Unveiling of a novel bifunctional photoreceptor, Dualchrome1, isolated from a cosmopolitan green alga.</title>
        <authorList>
            <person name="Suzuki S."/>
            <person name="Kawachi M."/>
        </authorList>
    </citation>
    <scope>NUCLEOTIDE SEQUENCE</scope>
    <source>
        <strain evidence="3">NIES 2893</strain>
    </source>
</reference>
<feature type="region of interest" description="Disordered" evidence="1">
    <location>
        <begin position="428"/>
        <end position="449"/>
    </location>
</feature>
<dbReference type="InterPro" id="IPR016130">
    <property type="entry name" value="Tyr_Pase_AS"/>
</dbReference>
<dbReference type="EMBL" id="BNJQ01000024">
    <property type="protein sequence ID" value="GHP09295.1"/>
    <property type="molecule type" value="Genomic_DNA"/>
</dbReference>
<feature type="region of interest" description="Disordered" evidence="1">
    <location>
        <begin position="111"/>
        <end position="186"/>
    </location>
</feature>
<dbReference type="InterPro" id="IPR029021">
    <property type="entry name" value="Prot-tyrosine_phosphatase-like"/>
</dbReference>